<evidence type="ECO:0000313" key="3">
    <source>
        <dbReference type="Proteomes" id="UP001595722"/>
    </source>
</evidence>
<keyword evidence="1" id="KW-0812">Transmembrane</keyword>
<comment type="caution">
    <text evidence="2">The sequence shown here is derived from an EMBL/GenBank/DDBJ whole genome shotgun (WGS) entry which is preliminary data.</text>
</comment>
<reference evidence="3" key="1">
    <citation type="journal article" date="2019" name="Int. J. Syst. Evol. Microbiol.">
        <title>The Global Catalogue of Microorganisms (GCM) 10K type strain sequencing project: providing services to taxonomists for standard genome sequencing and annotation.</title>
        <authorList>
            <consortium name="The Broad Institute Genomics Platform"/>
            <consortium name="The Broad Institute Genome Sequencing Center for Infectious Disease"/>
            <person name="Wu L."/>
            <person name="Ma J."/>
        </authorList>
    </citation>
    <scope>NUCLEOTIDE SEQUENCE [LARGE SCALE GENOMIC DNA]</scope>
    <source>
        <strain evidence="3">KCTC 42424</strain>
    </source>
</reference>
<keyword evidence="1" id="KW-1133">Transmembrane helix</keyword>
<feature type="transmembrane region" description="Helical" evidence="1">
    <location>
        <begin position="20"/>
        <end position="44"/>
    </location>
</feature>
<name>A0ABV7VNL4_9GAMM</name>
<dbReference type="EMBL" id="JBHRYB010000001">
    <property type="protein sequence ID" value="MFC3679083.1"/>
    <property type="molecule type" value="Genomic_DNA"/>
</dbReference>
<keyword evidence="1" id="KW-0472">Membrane</keyword>
<accession>A0ABV7VNL4</accession>
<evidence type="ECO:0000313" key="2">
    <source>
        <dbReference type="EMBL" id="MFC3679083.1"/>
    </source>
</evidence>
<sequence length="227" mass="24996">MFAIFLTEGMNPFYQNIASFPTAVFTFLLALAVLYWLVAVLGLVDIDILDLDLPDGDADLDINSNHSTADALAGLLLRFGLVGVPLTVIVSLIALFGWLISYYCVHFLFGMIPDGLLRWLAGVPVLLVSLYLAVLITAQVIKPLRSFFQATEQHTEKKVLGQVAIVRTARVDEHFGEAMLADGGAGLILKVRSLPDSQFARGDRVVLLEYLAEQNAYQVISEQEFNH</sequence>
<gene>
    <name evidence="2" type="ORF">ACFOMG_03025</name>
</gene>
<dbReference type="Proteomes" id="UP001595722">
    <property type="component" value="Unassembled WGS sequence"/>
</dbReference>
<dbReference type="RefSeq" id="WP_376864727.1">
    <property type="nucleotide sequence ID" value="NZ_JBHRYB010000001.1"/>
</dbReference>
<protein>
    <submittedName>
        <fullName evidence="2">DUF1449 domain-containing protein</fullName>
    </submittedName>
</protein>
<evidence type="ECO:0000256" key="1">
    <source>
        <dbReference type="SAM" id="Phobius"/>
    </source>
</evidence>
<proteinExistence type="predicted"/>
<feature type="transmembrane region" description="Helical" evidence="1">
    <location>
        <begin position="75"/>
        <end position="99"/>
    </location>
</feature>
<keyword evidence="3" id="KW-1185">Reference proteome</keyword>
<feature type="transmembrane region" description="Helical" evidence="1">
    <location>
        <begin position="119"/>
        <end position="141"/>
    </location>
</feature>
<organism evidence="2 3">
    <name type="scientific">Bacterioplanoides pacificum</name>
    <dbReference type="NCBI Taxonomy" id="1171596"/>
    <lineage>
        <taxon>Bacteria</taxon>
        <taxon>Pseudomonadati</taxon>
        <taxon>Pseudomonadota</taxon>
        <taxon>Gammaproteobacteria</taxon>
        <taxon>Oceanospirillales</taxon>
        <taxon>Oceanospirillaceae</taxon>
        <taxon>Bacterioplanoides</taxon>
    </lineage>
</organism>